<sequence>MTAISNYVASNDALEVSRSSYSQYISFGEESNHDFGEDSGHGEENKHQEEASPKSLVENECMQALTLLRRNSSFFTDQDTIGGVVKDPEHIPQDEIELGIVLGKGSFSSVRALGRLDSNGLVSSNNHLSLSAHASRVFGGGEREQSYAMKKVRTDIDYPTQLEGVVDLFNESQFLRKLSHPNIVKLKGCGEKLDIEDFYVVLDRFECTLVELLRRLRNQKLTIRNSKHSSTEKKEQKGEIVRKQYTIVQQIGSALDYLHSKNIMHRDLKPQNIGIDEFDNVKIFDFGTAKELKPDSKIGEDQYKNTAETGSPRYMAPEVLSDVYGLPADIYSFTLIFWQVLTMKTPFWNLAGRNSFSNCVHEKGVRPKLKLFWPGKIKKILSKGWHRDASKRPKIDFYYEVIKQEYKKHS</sequence>
<dbReference type="GO" id="GO:0004674">
    <property type="term" value="F:protein serine/threonine kinase activity"/>
    <property type="evidence" value="ECO:0007669"/>
    <property type="project" value="TreeGrafter"/>
</dbReference>
<gene>
    <name evidence="7" type="ORF">CTEN210_14798</name>
</gene>
<evidence type="ECO:0000259" key="6">
    <source>
        <dbReference type="PROSITE" id="PS50011"/>
    </source>
</evidence>
<evidence type="ECO:0000313" key="7">
    <source>
        <dbReference type="EMBL" id="GFH58322.1"/>
    </source>
</evidence>
<dbReference type="InterPro" id="IPR000719">
    <property type="entry name" value="Prot_kinase_dom"/>
</dbReference>
<name>A0AAD3HC32_9STRA</name>
<dbReference type="SUPFAM" id="SSF56112">
    <property type="entry name" value="Protein kinase-like (PK-like)"/>
    <property type="match status" value="1"/>
</dbReference>
<evidence type="ECO:0000313" key="8">
    <source>
        <dbReference type="Proteomes" id="UP001054902"/>
    </source>
</evidence>
<dbReference type="PROSITE" id="PS50011">
    <property type="entry name" value="PROTEIN_KINASE_DOM"/>
    <property type="match status" value="1"/>
</dbReference>
<feature type="region of interest" description="Disordered" evidence="5">
    <location>
        <begin position="30"/>
        <end position="56"/>
    </location>
</feature>
<keyword evidence="3" id="KW-0418">Kinase</keyword>
<dbReference type="Gene3D" id="3.30.200.20">
    <property type="entry name" value="Phosphorylase Kinase, domain 1"/>
    <property type="match status" value="1"/>
</dbReference>
<dbReference type="PANTHER" id="PTHR44329">
    <property type="entry name" value="SERINE/THREONINE-PROTEIN KINASE TNNI3K-RELATED"/>
    <property type="match status" value="1"/>
</dbReference>
<proteinExistence type="predicted"/>
<dbReference type="Gene3D" id="1.10.510.10">
    <property type="entry name" value="Transferase(Phosphotransferase) domain 1"/>
    <property type="match status" value="1"/>
</dbReference>
<dbReference type="InterPro" id="IPR051681">
    <property type="entry name" value="Ser/Thr_Kinases-Pseudokinases"/>
</dbReference>
<reference evidence="7 8" key="1">
    <citation type="journal article" date="2021" name="Sci. Rep.">
        <title>The genome of the diatom Chaetoceros tenuissimus carries an ancient integrated fragment of an extant virus.</title>
        <authorList>
            <person name="Hongo Y."/>
            <person name="Kimura K."/>
            <person name="Takaki Y."/>
            <person name="Yoshida Y."/>
            <person name="Baba S."/>
            <person name="Kobayashi G."/>
            <person name="Nagasaki K."/>
            <person name="Hano T."/>
            <person name="Tomaru Y."/>
        </authorList>
    </citation>
    <scope>NUCLEOTIDE SEQUENCE [LARGE SCALE GENOMIC DNA]</scope>
    <source>
        <strain evidence="7 8">NIES-3715</strain>
    </source>
</reference>
<keyword evidence="1" id="KW-0808">Transferase</keyword>
<comment type="caution">
    <text evidence="7">The sequence shown here is derived from an EMBL/GenBank/DDBJ whole genome shotgun (WGS) entry which is preliminary data.</text>
</comment>
<keyword evidence="8" id="KW-1185">Reference proteome</keyword>
<evidence type="ECO:0000256" key="2">
    <source>
        <dbReference type="ARBA" id="ARBA00022741"/>
    </source>
</evidence>
<dbReference type="AlphaFoldDB" id="A0AAD3HC32"/>
<evidence type="ECO:0000256" key="3">
    <source>
        <dbReference type="ARBA" id="ARBA00022777"/>
    </source>
</evidence>
<dbReference type="Proteomes" id="UP001054902">
    <property type="component" value="Unassembled WGS sequence"/>
</dbReference>
<feature type="domain" description="Protein kinase" evidence="6">
    <location>
        <begin position="96"/>
        <end position="410"/>
    </location>
</feature>
<dbReference type="PANTHER" id="PTHR44329:SF288">
    <property type="entry name" value="MITOGEN-ACTIVATED PROTEIN KINASE KINASE KINASE 20"/>
    <property type="match status" value="1"/>
</dbReference>
<protein>
    <recommendedName>
        <fullName evidence="6">Protein kinase domain-containing protein</fullName>
    </recommendedName>
</protein>
<organism evidence="7 8">
    <name type="scientific">Chaetoceros tenuissimus</name>
    <dbReference type="NCBI Taxonomy" id="426638"/>
    <lineage>
        <taxon>Eukaryota</taxon>
        <taxon>Sar</taxon>
        <taxon>Stramenopiles</taxon>
        <taxon>Ochrophyta</taxon>
        <taxon>Bacillariophyta</taxon>
        <taxon>Coscinodiscophyceae</taxon>
        <taxon>Chaetocerotophycidae</taxon>
        <taxon>Chaetocerotales</taxon>
        <taxon>Chaetocerotaceae</taxon>
        <taxon>Chaetoceros</taxon>
    </lineage>
</organism>
<evidence type="ECO:0000256" key="1">
    <source>
        <dbReference type="ARBA" id="ARBA00022679"/>
    </source>
</evidence>
<dbReference type="Pfam" id="PF00069">
    <property type="entry name" value="Pkinase"/>
    <property type="match status" value="1"/>
</dbReference>
<evidence type="ECO:0000256" key="5">
    <source>
        <dbReference type="SAM" id="MobiDB-lite"/>
    </source>
</evidence>
<evidence type="ECO:0000256" key="4">
    <source>
        <dbReference type="ARBA" id="ARBA00022840"/>
    </source>
</evidence>
<keyword evidence="2" id="KW-0547">Nucleotide-binding</keyword>
<keyword evidence="4" id="KW-0067">ATP-binding</keyword>
<dbReference type="InterPro" id="IPR011009">
    <property type="entry name" value="Kinase-like_dom_sf"/>
</dbReference>
<dbReference type="GO" id="GO:0005524">
    <property type="term" value="F:ATP binding"/>
    <property type="evidence" value="ECO:0007669"/>
    <property type="project" value="UniProtKB-KW"/>
</dbReference>
<feature type="compositionally biased region" description="Basic and acidic residues" evidence="5">
    <location>
        <begin position="30"/>
        <end position="52"/>
    </location>
</feature>
<dbReference type="SMART" id="SM00220">
    <property type="entry name" value="S_TKc"/>
    <property type="match status" value="1"/>
</dbReference>
<dbReference type="EMBL" id="BLLK01000062">
    <property type="protein sequence ID" value="GFH58322.1"/>
    <property type="molecule type" value="Genomic_DNA"/>
</dbReference>
<accession>A0AAD3HC32</accession>